<reference evidence="2 3" key="1">
    <citation type="submission" date="2006-03" db="EMBL/GenBank/DDBJ databases">
        <authorList>
            <person name="Pinhassi J."/>
            <person name="Pedros-Alio C."/>
            <person name="Ferriera S."/>
            <person name="Johnson J."/>
            <person name="Kravitz S."/>
            <person name="Halpern A."/>
            <person name="Remington K."/>
            <person name="Beeson K."/>
            <person name="Tran B."/>
            <person name="Rogers Y.-H."/>
            <person name="Friedman R."/>
            <person name="Venter J.C."/>
        </authorList>
    </citation>
    <scope>NUCLEOTIDE SEQUENCE [LARGE SCALE GENOMIC DNA]</scope>
    <source>
        <strain evidence="2 3">RED65</strain>
    </source>
</reference>
<dbReference type="HOGENOM" id="CLU_105418_0_0_6"/>
<organism evidence="2 3">
    <name type="scientific">Bermanella marisrubri</name>
    <dbReference type="NCBI Taxonomy" id="207949"/>
    <lineage>
        <taxon>Bacteria</taxon>
        <taxon>Pseudomonadati</taxon>
        <taxon>Pseudomonadota</taxon>
        <taxon>Gammaproteobacteria</taxon>
        <taxon>Oceanospirillales</taxon>
        <taxon>Oceanospirillaceae</taxon>
        <taxon>Bermanella</taxon>
    </lineage>
</organism>
<dbReference type="EMBL" id="AAQH01000008">
    <property type="protein sequence ID" value="EAT12336.1"/>
    <property type="molecule type" value="Genomic_DNA"/>
</dbReference>
<evidence type="ECO:0000313" key="2">
    <source>
        <dbReference type="EMBL" id="EAT12336.1"/>
    </source>
</evidence>
<feature type="coiled-coil region" evidence="1">
    <location>
        <begin position="132"/>
        <end position="159"/>
    </location>
</feature>
<comment type="caution">
    <text evidence="2">The sequence shown here is derived from an EMBL/GenBank/DDBJ whole genome shotgun (WGS) entry which is preliminary data.</text>
</comment>
<gene>
    <name evidence="2" type="ORF">RED65_15893</name>
</gene>
<protein>
    <submittedName>
        <fullName evidence="2">Uncharacterized protein</fullName>
    </submittedName>
</protein>
<evidence type="ECO:0000313" key="3">
    <source>
        <dbReference type="Proteomes" id="UP000004263"/>
    </source>
</evidence>
<sequence>MIVGDAYLKLDKDWDMQELASLSKLYIQCYSLVYSLSGFEVDSTDERVIDWFQGAYAKYPWRGGFSTVNFYRSLYAKVPYAERPQIQEIQYASPGHIKLKEALLVAGILAGIVTAVTSSIDEIHDTYNSIQKGLSERKLTKLEVQLKELELDSARLKYVQESKKALIEGMSIPPKMQKELMRRSEGNELMELKILMSFHRRIEPIAIMQGVGMLEVEAPEQEIQDDE</sequence>
<dbReference type="RefSeq" id="WP_007018387.1">
    <property type="nucleotide sequence ID" value="NZ_CH724116.1"/>
</dbReference>
<dbReference type="OrthoDB" id="8566307at2"/>
<dbReference type="STRING" id="207949.RED65_15893"/>
<dbReference type="Proteomes" id="UP000004263">
    <property type="component" value="Unassembled WGS sequence"/>
</dbReference>
<name>Q1N228_9GAMM</name>
<dbReference type="AlphaFoldDB" id="Q1N228"/>
<keyword evidence="3" id="KW-1185">Reference proteome</keyword>
<evidence type="ECO:0000256" key="1">
    <source>
        <dbReference type="SAM" id="Coils"/>
    </source>
</evidence>
<keyword evidence="1" id="KW-0175">Coiled coil</keyword>
<proteinExistence type="predicted"/>
<accession>Q1N228</accession>